<dbReference type="GO" id="GO:0009451">
    <property type="term" value="P:RNA modification"/>
    <property type="evidence" value="ECO:0007669"/>
    <property type="project" value="InterPro"/>
</dbReference>
<dbReference type="Proteomes" id="UP000594638">
    <property type="component" value="Unassembled WGS sequence"/>
</dbReference>
<dbReference type="OrthoDB" id="1932290at2759"/>
<proteinExistence type="predicted"/>
<comment type="caution">
    <text evidence="1">The sequence shown here is derived from an EMBL/GenBank/DDBJ whole genome shotgun (WGS) entry which is preliminary data.</text>
</comment>
<gene>
    <name evidence="1" type="ORF">OLEA9_A087209</name>
</gene>
<accession>A0A8S0PD51</accession>
<name>A0A8S0PD51_OLEEU</name>
<protein>
    <recommendedName>
        <fullName evidence="3">Pentatricopeptide repeat-containing protein</fullName>
    </recommendedName>
</protein>
<dbReference type="AlphaFoldDB" id="A0A8S0PD51"/>
<dbReference type="PANTHER" id="PTHR47926">
    <property type="entry name" value="PENTATRICOPEPTIDE REPEAT-CONTAINING PROTEIN"/>
    <property type="match status" value="1"/>
</dbReference>
<dbReference type="PANTHER" id="PTHR47926:SF388">
    <property type="entry name" value="DYW DOMAIN-CONTAINING PROTEIN"/>
    <property type="match status" value="1"/>
</dbReference>
<keyword evidence="2" id="KW-1185">Reference proteome</keyword>
<evidence type="ECO:0000313" key="1">
    <source>
        <dbReference type="EMBL" id="CAA2939548.1"/>
    </source>
</evidence>
<dbReference type="Gramene" id="OE9A087209T1">
    <property type="protein sequence ID" value="OE9A087209C1"/>
    <property type="gene ID" value="OE9A087209"/>
</dbReference>
<dbReference type="GO" id="GO:0003723">
    <property type="term" value="F:RNA binding"/>
    <property type="evidence" value="ECO:0007669"/>
    <property type="project" value="InterPro"/>
</dbReference>
<organism evidence="1 2">
    <name type="scientific">Olea europaea subsp. europaea</name>
    <dbReference type="NCBI Taxonomy" id="158383"/>
    <lineage>
        <taxon>Eukaryota</taxon>
        <taxon>Viridiplantae</taxon>
        <taxon>Streptophyta</taxon>
        <taxon>Embryophyta</taxon>
        <taxon>Tracheophyta</taxon>
        <taxon>Spermatophyta</taxon>
        <taxon>Magnoliopsida</taxon>
        <taxon>eudicotyledons</taxon>
        <taxon>Gunneridae</taxon>
        <taxon>Pentapetalae</taxon>
        <taxon>asterids</taxon>
        <taxon>lamiids</taxon>
        <taxon>Lamiales</taxon>
        <taxon>Oleaceae</taxon>
        <taxon>Oleeae</taxon>
        <taxon>Olea</taxon>
    </lineage>
</organism>
<evidence type="ECO:0000313" key="2">
    <source>
        <dbReference type="Proteomes" id="UP000594638"/>
    </source>
</evidence>
<sequence length="124" mass="14032">MEHYVSILAMFGSAGCSDEALEFIEQMPIELGIEIWETSTNFCRIHGHKVLGDRCAELVELVDPSRLDDQSRDDLMSIKASDLEGEKQKLSNRNPLDVKSTVFEYRVGDRSHPNHEHICTLLDG</sequence>
<dbReference type="InterPro" id="IPR046960">
    <property type="entry name" value="PPR_At4g14850-like_plant"/>
</dbReference>
<evidence type="ECO:0008006" key="3">
    <source>
        <dbReference type="Google" id="ProtNLM"/>
    </source>
</evidence>
<reference evidence="1 2" key="1">
    <citation type="submission" date="2019-12" db="EMBL/GenBank/DDBJ databases">
        <authorList>
            <person name="Alioto T."/>
            <person name="Alioto T."/>
            <person name="Gomez Garrido J."/>
        </authorList>
    </citation>
    <scope>NUCLEOTIDE SEQUENCE [LARGE SCALE GENOMIC DNA]</scope>
</reference>
<dbReference type="EMBL" id="CACTIH010000043">
    <property type="protein sequence ID" value="CAA2939548.1"/>
    <property type="molecule type" value="Genomic_DNA"/>
</dbReference>